<comment type="caution">
    <text evidence="1">The sequence shown here is derived from an EMBL/GenBank/DDBJ whole genome shotgun (WGS) entry which is preliminary data.</text>
</comment>
<keyword evidence="2" id="KW-1185">Reference proteome</keyword>
<proteinExistence type="predicted"/>
<dbReference type="Proteomes" id="UP000789570">
    <property type="component" value="Unassembled WGS sequence"/>
</dbReference>
<dbReference type="Gene3D" id="1.10.30.10">
    <property type="entry name" value="High mobility group box domain"/>
    <property type="match status" value="1"/>
</dbReference>
<dbReference type="SUPFAM" id="SSF47095">
    <property type="entry name" value="HMG-box"/>
    <property type="match status" value="1"/>
</dbReference>
<protein>
    <submittedName>
        <fullName evidence="1">16516_t:CDS:1</fullName>
    </submittedName>
</protein>
<name>A0A9N9CMK7_9GLOM</name>
<evidence type="ECO:0000313" key="2">
    <source>
        <dbReference type="Proteomes" id="UP000789570"/>
    </source>
</evidence>
<accession>A0A9N9CMK7</accession>
<reference evidence="1" key="1">
    <citation type="submission" date="2021-06" db="EMBL/GenBank/DDBJ databases">
        <authorList>
            <person name="Kallberg Y."/>
            <person name="Tangrot J."/>
            <person name="Rosling A."/>
        </authorList>
    </citation>
    <scope>NUCLEOTIDE SEQUENCE</scope>
    <source>
        <strain evidence="1">UK204</strain>
    </source>
</reference>
<dbReference type="CDD" id="cd00084">
    <property type="entry name" value="HMG-box_SF"/>
    <property type="match status" value="1"/>
</dbReference>
<dbReference type="InterPro" id="IPR036910">
    <property type="entry name" value="HMG_box_dom_sf"/>
</dbReference>
<gene>
    <name evidence="1" type="ORF">FCALED_LOCUS8787</name>
</gene>
<evidence type="ECO:0000313" key="1">
    <source>
        <dbReference type="EMBL" id="CAG8605245.1"/>
    </source>
</evidence>
<organism evidence="1 2">
    <name type="scientific">Funneliformis caledonium</name>
    <dbReference type="NCBI Taxonomy" id="1117310"/>
    <lineage>
        <taxon>Eukaryota</taxon>
        <taxon>Fungi</taxon>
        <taxon>Fungi incertae sedis</taxon>
        <taxon>Mucoromycota</taxon>
        <taxon>Glomeromycotina</taxon>
        <taxon>Glomeromycetes</taxon>
        <taxon>Glomerales</taxon>
        <taxon>Glomeraceae</taxon>
        <taxon>Funneliformis</taxon>
    </lineage>
</organism>
<dbReference type="AlphaFoldDB" id="A0A9N9CMK7"/>
<sequence length="149" mass="17954">MFYFIEPETLSSTEKSPKRRKPNMFIMYRKDMMKYKPHNMPMTKYSKLVSGWWKNIPAEEKARLQRRYQIDRDQKRNVNARADINQIGSREDKINQDYRDQIDSTDSLSECNLQRKYQDHRDLTINEANNLPKGMKKDCYLTDSLSENF</sequence>
<dbReference type="EMBL" id="CAJVPQ010002688">
    <property type="protein sequence ID" value="CAG8605245.1"/>
    <property type="molecule type" value="Genomic_DNA"/>
</dbReference>